<dbReference type="Pfam" id="PF13280">
    <property type="entry name" value="WYL"/>
    <property type="match status" value="1"/>
</dbReference>
<dbReference type="AlphaFoldDB" id="A0AAW7DG96"/>
<dbReference type="Pfam" id="PF25583">
    <property type="entry name" value="WCX"/>
    <property type="match status" value="1"/>
</dbReference>
<evidence type="ECO:0000259" key="1">
    <source>
        <dbReference type="Pfam" id="PF13280"/>
    </source>
</evidence>
<name>A0AAW7DG96_9FLAO</name>
<accession>A0AAW7DG96</accession>
<protein>
    <submittedName>
        <fullName evidence="3">WYL domain-containing protein</fullName>
    </submittedName>
</protein>
<comment type="caution">
    <text evidence="3">The sequence shown here is derived from an EMBL/GenBank/DDBJ whole genome shotgun (WGS) entry which is preliminary data.</text>
</comment>
<reference evidence="3" key="2">
    <citation type="journal article" date="2022" name="Sci. Total Environ.">
        <title>Prevalence, transmission, and molecular epidemiology of tet(X)-positive bacteria among humans, animals, and environmental niches in China: An epidemiological, and genomic-based study.</title>
        <authorList>
            <person name="Dong N."/>
            <person name="Zeng Y."/>
            <person name="Cai C."/>
            <person name="Sun C."/>
            <person name="Lu J."/>
            <person name="Liu C."/>
            <person name="Zhou H."/>
            <person name="Sun Q."/>
            <person name="Shu L."/>
            <person name="Wang H."/>
            <person name="Wang Y."/>
            <person name="Wang S."/>
            <person name="Wu C."/>
            <person name="Chan E.W."/>
            <person name="Chen G."/>
            <person name="Shen Z."/>
            <person name="Chen S."/>
            <person name="Zhang R."/>
        </authorList>
    </citation>
    <scope>NUCLEOTIDE SEQUENCE</scope>
    <source>
        <strain evidence="3">210</strain>
    </source>
</reference>
<dbReference type="Proteomes" id="UP001173578">
    <property type="component" value="Unassembled WGS sequence"/>
</dbReference>
<feature type="domain" description="WCX" evidence="2">
    <location>
        <begin position="74"/>
        <end position="148"/>
    </location>
</feature>
<dbReference type="RefSeq" id="WP_276681913.1">
    <property type="nucleotide sequence ID" value="NZ_JACALR010000002.1"/>
</dbReference>
<dbReference type="InterPro" id="IPR051534">
    <property type="entry name" value="CBASS_pafABC_assoc_protein"/>
</dbReference>
<dbReference type="PROSITE" id="PS52050">
    <property type="entry name" value="WYL"/>
    <property type="match status" value="1"/>
</dbReference>
<evidence type="ECO:0000313" key="3">
    <source>
        <dbReference type="EMBL" id="MDM1550580.1"/>
    </source>
</evidence>
<gene>
    <name evidence="3" type="ORF">HX095_05070</name>
</gene>
<dbReference type="EMBL" id="JACALR010000002">
    <property type="protein sequence ID" value="MDM1550580.1"/>
    <property type="molecule type" value="Genomic_DNA"/>
</dbReference>
<reference evidence="3" key="1">
    <citation type="submission" date="2020-06" db="EMBL/GenBank/DDBJ databases">
        <authorList>
            <person name="Dong N."/>
        </authorList>
    </citation>
    <scope>NUCLEOTIDE SEQUENCE</scope>
    <source>
        <strain evidence="3">210</strain>
    </source>
</reference>
<dbReference type="InterPro" id="IPR026881">
    <property type="entry name" value="WYL_dom"/>
</dbReference>
<organism evidence="3 4">
    <name type="scientific">Empedobacter falsenii</name>
    <dbReference type="NCBI Taxonomy" id="343874"/>
    <lineage>
        <taxon>Bacteria</taxon>
        <taxon>Pseudomonadati</taxon>
        <taxon>Bacteroidota</taxon>
        <taxon>Flavobacteriia</taxon>
        <taxon>Flavobacteriales</taxon>
        <taxon>Weeksellaceae</taxon>
        <taxon>Empedobacter</taxon>
    </lineage>
</organism>
<feature type="domain" description="WYL" evidence="1">
    <location>
        <begin position="4"/>
        <end position="41"/>
    </location>
</feature>
<dbReference type="InterPro" id="IPR057727">
    <property type="entry name" value="WCX_dom"/>
</dbReference>
<sequence length="154" mass="18043">MSIIEPLAIKESLERWYLIGNDHKNNNGLRAFGFDRMSDITFHREKFAPKFSIEDIQTKYQSLFAMFDDGDKRVEEIELEFDSSDGNYIKSLPIHHSQKVEDIPNGVRVYLKLKPTPDFIKEIMSRAWSLKVIKPESLRQEIAKILKDSLLRNQ</sequence>
<evidence type="ECO:0000259" key="2">
    <source>
        <dbReference type="Pfam" id="PF25583"/>
    </source>
</evidence>
<proteinExistence type="predicted"/>
<evidence type="ECO:0000313" key="4">
    <source>
        <dbReference type="Proteomes" id="UP001173578"/>
    </source>
</evidence>
<dbReference type="PANTHER" id="PTHR34580">
    <property type="match status" value="1"/>
</dbReference>
<dbReference type="PANTHER" id="PTHR34580:SF9">
    <property type="entry name" value="SLL5097 PROTEIN"/>
    <property type="match status" value="1"/>
</dbReference>